<keyword evidence="2 9" id="KW-0813">Transport</keyword>
<dbReference type="Proteomes" id="UP001595721">
    <property type="component" value="Unassembled WGS sequence"/>
</dbReference>
<dbReference type="EMBL" id="JBHRXJ010000004">
    <property type="protein sequence ID" value="MFC3527923.1"/>
    <property type="molecule type" value="Genomic_DNA"/>
</dbReference>
<protein>
    <recommendedName>
        <fullName evidence="9">TRAP transporter small permease protein</fullName>
    </recommendedName>
</protein>
<keyword evidence="5 9" id="KW-0812">Transmembrane</keyword>
<evidence type="ECO:0000256" key="2">
    <source>
        <dbReference type="ARBA" id="ARBA00022448"/>
    </source>
</evidence>
<dbReference type="RefSeq" id="WP_377743505.1">
    <property type="nucleotide sequence ID" value="NZ_JBHRXJ010000004.1"/>
</dbReference>
<evidence type="ECO:0000256" key="1">
    <source>
        <dbReference type="ARBA" id="ARBA00004429"/>
    </source>
</evidence>
<evidence type="ECO:0000259" key="10">
    <source>
        <dbReference type="Pfam" id="PF04290"/>
    </source>
</evidence>
<keyword evidence="12" id="KW-1185">Reference proteome</keyword>
<feature type="transmembrane region" description="Helical" evidence="9">
    <location>
        <begin position="138"/>
        <end position="156"/>
    </location>
</feature>
<dbReference type="PANTHER" id="PTHR35011:SF10">
    <property type="entry name" value="TRAP TRANSPORTER SMALL PERMEASE PROTEIN"/>
    <property type="match status" value="1"/>
</dbReference>
<evidence type="ECO:0000256" key="8">
    <source>
        <dbReference type="ARBA" id="ARBA00038436"/>
    </source>
</evidence>
<evidence type="ECO:0000256" key="3">
    <source>
        <dbReference type="ARBA" id="ARBA00022475"/>
    </source>
</evidence>
<feature type="transmembrane region" description="Helical" evidence="9">
    <location>
        <begin position="55"/>
        <end position="74"/>
    </location>
</feature>
<accession>A0ABV7R309</accession>
<feature type="transmembrane region" description="Helical" evidence="9">
    <location>
        <begin position="23"/>
        <end position="48"/>
    </location>
</feature>
<keyword evidence="3" id="KW-1003">Cell membrane</keyword>
<evidence type="ECO:0000256" key="6">
    <source>
        <dbReference type="ARBA" id="ARBA00022989"/>
    </source>
</evidence>
<keyword evidence="6 9" id="KW-1133">Transmembrane helix</keyword>
<evidence type="ECO:0000256" key="4">
    <source>
        <dbReference type="ARBA" id="ARBA00022519"/>
    </source>
</evidence>
<comment type="subcellular location">
    <subcellularLocation>
        <location evidence="1 9">Cell inner membrane</location>
        <topology evidence="1 9">Multi-pass membrane protein</topology>
    </subcellularLocation>
</comment>
<proteinExistence type="inferred from homology"/>
<evidence type="ECO:0000256" key="5">
    <source>
        <dbReference type="ARBA" id="ARBA00022692"/>
    </source>
</evidence>
<dbReference type="InterPro" id="IPR007387">
    <property type="entry name" value="TRAP_DctQ"/>
</dbReference>
<evidence type="ECO:0000313" key="12">
    <source>
        <dbReference type="Proteomes" id="UP001595721"/>
    </source>
</evidence>
<evidence type="ECO:0000256" key="9">
    <source>
        <dbReference type="RuleBase" id="RU369079"/>
    </source>
</evidence>
<organism evidence="11 12">
    <name type="scientific">Paracoccus mangrovi</name>
    <dbReference type="NCBI Taxonomy" id="1715645"/>
    <lineage>
        <taxon>Bacteria</taxon>
        <taxon>Pseudomonadati</taxon>
        <taxon>Pseudomonadota</taxon>
        <taxon>Alphaproteobacteria</taxon>
        <taxon>Rhodobacterales</taxon>
        <taxon>Paracoccaceae</taxon>
        <taxon>Paracoccus</taxon>
    </lineage>
</organism>
<comment type="subunit">
    <text evidence="9">The complex comprises the extracytoplasmic solute receptor protein and the two transmembrane proteins.</text>
</comment>
<feature type="domain" description="Tripartite ATP-independent periplasmic transporters DctQ component" evidence="10">
    <location>
        <begin position="35"/>
        <end position="158"/>
    </location>
</feature>
<name>A0ABV7R309_9RHOB</name>
<dbReference type="PANTHER" id="PTHR35011">
    <property type="entry name" value="2,3-DIKETO-L-GULONATE TRAP TRANSPORTER SMALL PERMEASE PROTEIN YIAM"/>
    <property type="match status" value="1"/>
</dbReference>
<comment type="caution">
    <text evidence="11">The sequence shown here is derived from an EMBL/GenBank/DDBJ whole genome shotgun (WGS) entry which is preliminary data.</text>
</comment>
<reference evidence="12" key="1">
    <citation type="journal article" date="2019" name="Int. J. Syst. Evol. Microbiol.">
        <title>The Global Catalogue of Microorganisms (GCM) 10K type strain sequencing project: providing services to taxonomists for standard genome sequencing and annotation.</title>
        <authorList>
            <consortium name="The Broad Institute Genomics Platform"/>
            <consortium name="The Broad Institute Genome Sequencing Center for Infectious Disease"/>
            <person name="Wu L."/>
            <person name="Ma J."/>
        </authorList>
    </citation>
    <scope>NUCLEOTIDE SEQUENCE [LARGE SCALE GENOMIC DNA]</scope>
    <source>
        <strain evidence="12">KCTC 42899</strain>
    </source>
</reference>
<dbReference type="InterPro" id="IPR055348">
    <property type="entry name" value="DctQ"/>
</dbReference>
<comment type="similarity">
    <text evidence="8 9">Belongs to the TRAP transporter small permease family.</text>
</comment>
<keyword evidence="4 9" id="KW-0997">Cell inner membrane</keyword>
<sequence>MTQPTTQSGLSRLDRIETVLDRVLSWLAIAILVVMTALVIAAVAARYVFQAPLVYSYDLSTLLFAWVVFLGLFSAERDGAHISLDVLGDVPDGIFRRALMVLKQLILIALAAFMTWIGYRLILRTGMQIPSMRISVRWLYASLPAGFAGLTLIYLLRLPGIVAGRER</sequence>
<gene>
    <name evidence="11" type="ORF">ACFOMH_07005</name>
</gene>
<feature type="transmembrane region" description="Helical" evidence="9">
    <location>
        <begin position="94"/>
        <end position="117"/>
    </location>
</feature>
<comment type="function">
    <text evidence="9">Part of the tripartite ATP-independent periplasmic (TRAP) transport system.</text>
</comment>
<keyword evidence="7 9" id="KW-0472">Membrane</keyword>
<dbReference type="Pfam" id="PF04290">
    <property type="entry name" value="DctQ"/>
    <property type="match status" value="1"/>
</dbReference>
<evidence type="ECO:0000256" key="7">
    <source>
        <dbReference type="ARBA" id="ARBA00023136"/>
    </source>
</evidence>
<evidence type="ECO:0000313" key="11">
    <source>
        <dbReference type="EMBL" id="MFC3527923.1"/>
    </source>
</evidence>